<keyword evidence="3" id="KW-1185">Reference proteome</keyword>
<dbReference type="GO" id="GO:0016787">
    <property type="term" value="F:hydrolase activity"/>
    <property type="evidence" value="ECO:0007669"/>
    <property type="project" value="UniProtKB-KW"/>
</dbReference>
<dbReference type="Gene3D" id="3.40.50.1820">
    <property type="entry name" value="alpha/beta hydrolase"/>
    <property type="match status" value="1"/>
</dbReference>
<reference evidence="2 3" key="1">
    <citation type="submission" date="2020-05" db="EMBL/GenBank/DDBJ databases">
        <title>Aquincola sp. isolate from soil.</title>
        <authorList>
            <person name="Han J."/>
            <person name="Kim D.-U."/>
        </authorList>
    </citation>
    <scope>NUCLEOTIDE SEQUENCE [LARGE SCALE GENOMIC DNA]</scope>
    <source>
        <strain evidence="2 3">S2</strain>
    </source>
</reference>
<dbReference type="PANTHER" id="PTHR42103:SF2">
    <property type="entry name" value="AB HYDROLASE-1 DOMAIN-CONTAINING PROTEIN"/>
    <property type="match status" value="1"/>
</dbReference>
<dbReference type="SUPFAM" id="SSF53474">
    <property type="entry name" value="alpha/beta-Hydrolases"/>
    <property type="match status" value="1"/>
</dbReference>
<dbReference type="InterPro" id="IPR029058">
    <property type="entry name" value="AB_hydrolase_fold"/>
</dbReference>
<dbReference type="Proteomes" id="UP000737171">
    <property type="component" value="Unassembled WGS sequence"/>
</dbReference>
<proteinExistence type="predicted"/>
<evidence type="ECO:0000313" key="3">
    <source>
        <dbReference type="Proteomes" id="UP000737171"/>
    </source>
</evidence>
<dbReference type="InterPro" id="IPR001031">
    <property type="entry name" value="Thioesterase"/>
</dbReference>
<feature type="domain" description="Thioesterase" evidence="1">
    <location>
        <begin position="82"/>
        <end position="141"/>
    </location>
</feature>
<evidence type="ECO:0000259" key="1">
    <source>
        <dbReference type="Pfam" id="PF00975"/>
    </source>
</evidence>
<organism evidence="2 3">
    <name type="scientific">Pseudaquabacterium terrae</name>
    <dbReference type="NCBI Taxonomy" id="2732868"/>
    <lineage>
        <taxon>Bacteria</taxon>
        <taxon>Pseudomonadati</taxon>
        <taxon>Pseudomonadota</taxon>
        <taxon>Betaproteobacteria</taxon>
        <taxon>Burkholderiales</taxon>
        <taxon>Sphaerotilaceae</taxon>
        <taxon>Pseudaquabacterium</taxon>
    </lineage>
</organism>
<accession>A0ABX2EGL7</accession>
<dbReference type="RefSeq" id="WP_173122862.1">
    <property type="nucleotide sequence ID" value="NZ_JABRWJ010000003.1"/>
</dbReference>
<evidence type="ECO:0000313" key="2">
    <source>
        <dbReference type="EMBL" id="NRF67775.1"/>
    </source>
</evidence>
<dbReference type="Pfam" id="PF00975">
    <property type="entry name" value="Thioesterase"/>
    <property type="match status" value="1"/>
</dbReference>
<gene>
    <name evidence="2" type="ORF">HLB44_12345</name>
</gene>
<dbReference type="EMBL" id="JABRWJ010000003">
    <property type="protein sequence ID" value="NRF67775.1"/>
    <property type="molecule type" value="Genomic_DNA"/>
</dbReference>
<keyword evidence="2" id="KW-0378">Hydrolase</keyword>
<comment type="caution">
    <text evidence="2">The sequence shown here is derived from an EMBL/GenBank/DDBJ whole genome shotgun (WGS) entry which is preliminary data.</text>
</comment>
<dbReference type="PANTHER" id="PTHR42103">
    <property type="entry name" value="ALPHA/BETA-HYDROLASES SUPERFAMILY PROTEIN"/>
    <property type="match status" value="1"/>
</dbReference>
<name>A0ABX2EGL7_9BURK</name>
<protein>
    <submittedName>
        <fullName evidence="2">Alpha/beta hydrolase</fullName>
    </submittedName>
</protein>
<sequence>MLVEGPVGAIEVRIDAPAAAPCGIAVVAHPQPLLGGSAMHKVPHLLARALCAAGWLAARPNFRGVGDSEGTHDAGVGETDDLLAVTARLRADHPAAPLALIGFSFGAFVQSRVARALADRGEPAHRVFLAGLPVGEVEGQRTYSPAVGLANTLIVHGEHDDRVALSAVLAWARPQSQPIVVIPGADHFFTGGLPILRELMLSHIE</sequence>